<reference evidence="2 3" key="1">
    <citation type="submission" date="2024-05" db="EMBL/GenBank/DDBJ databases">
        <title>Genome sequencing and assembly of Indian major carp, Cirrhinus mrigala (Hamilton, 1822).</title>
        <authorList>
            <person name="Mohindra V."/>
            <person name="Chowdhury L.M."/>
            <person name="Lal K."/>
            <person name="Jena J.K."/>
        </authorList>
    </citation>
    <scope>NUCLEOTIDE SEQUENCE [LARGE SCALE GENOMIC DNA]</scope>
    <source>
        <strain evidence="2">CM1030</strain>
        <tissue evidence="2">Blood</tissue>
    </source>
</reference>
<dbReference type="SUPFAM" id="SSF109604">
    <property type="entry name" value="HD-domain/PDEase-like"/>
    <property type="match status" value="2"/>
</dbReference>
<comment type="caution">
    <text evidence="2">The sequence shown here is derived from an EMBL/GenBank/DDBJ whole genome shotgun (WGS) entry which is preliminary data.</text>
</comment>
<name>A0ABD0MS51_CIRMR</name>
<dbReference type="PANTHER" id="PTHR11373:SF4">
    <property type="entry name" value="DEOXYNUCLEOSIDE TRIPHOSPHATE TRIPHOSPHOHYDROLASE SAMHD1"/>
    <property type="match status" value="1"/>
</dbReference>
<dbReference type="PANTHER" id="PTHR11373">
    <property type="entry name" value="DEOXYNUCLEOSIDE TRIPHOSPHATE TRIPHOSPHOHYDROLASE"/>
    <property type="match status" value="1"/>
</dbReference>
<keyword evidence="3" id="KW-1185">Reference proteome</keyword>
<feature type="region of interest" description="Disordered" evidence="1">
    <location>
        <begin position="373"/>
        <end position="394"/>
    </location>
</feature>
<evidence type="ECO:0000256" key="1">
    <source>
        <dbReference type="SAM" id="MobiDB-lite"/>
    </source>
</evidence>
<dbReference type="Gene3D" id="3.30.70.2760">
    <property type="match status" value="1"/>
</dbReference>
<accession>A0ABD0MS51</accession>
<dbReference type="InterPro" id="IPR050135">
    <property type="entry name" value="dGTPase-like"/>
</dbReference>
<evidence type="ECO:0008006" key="4">
    <source>
        <dbReference type="Google" id="ProtNLM"/>
    </source>
</evidence>
<dbReference type="Proteomes" id="UP001529510">
    <property type="component" value="Unassembled WGS sequence"/>
</dbReference>
<sequence>MTVYIHYTADLLKHEEASVQMFHCMRKKNGLDKVMKDYGLDLDEDIVFIEELIQGRTSSDSKWTAKGRPENKSFLYEIVANKLNGIDVDKWDYLARDCHYLGIPNGFDHQRLLKSARVCKVDGRNHICFRDKVADDVYGMFRTRYTLHRQALQHKIGYIIDIKIKDALVKADDKLIPDRKISDAIDDILEYAKLTDHIFDQILNQSDSNPRLDEARSILRDIVNRRLPKFVGEARLNERKLNGKLKDKFKKEKPDNASRIQVYQEELQKHWREMIKDEKPLNAEDFDIYVLDMGFGEVGKEPIDNVHFYSKNEPNKAFKMEKYQVSSLKPKRFHEYLVRVYYSKTDGSYQKVQQKAEEIFHEWCKNNEFIDSGEEEETVEEPSQNNQSSSGKIFNDPIHGQIELHPLLVKIIDTPQFQRLRHIKQLGGTHLVYPGASHTRFEHSLG</sequence>
<dbReference type="Gene3D" id="1.10.3210.10">
    <property type="entry name" value="Hypothetical protein af1432"/>
    <property type="match status" value="2"/>
</dbReference>
<proteinExistence type="predicted"/>
<evidence type="ECO:0000313" key="3">
    <source>
        <dbReference type="Proteomes" id="UP001529510"/>
    </source>
</evidence>
<evidence type="ECO:0000313" key="2">
    <source>
        <dbReference type="EMBL" id="KAL0151830.1"/>
    </source>
</evidence>
<organism evidence="2 3">
    <name type="scientific">Cirrhinus mrigala</name>
    <name type="common">Mrigala</name>
    <dbReference type="NCBI Taxonomy" id="683832"/>
    <lineage>
        <taxon>Eukaryota</taxon>
        <taxon>Metazoa</taxon>
        <taxon>Chordata</taxon>
        <taxon>Craniata</taxon>
        <taxon>Vertebrata</taxon>
        <taxon>Euteleostomi</taxon>
        <taxon>Actinopterygii</taxon>
        <taxon>Neopterygii</taxon>
        <taxon>Teleostei</taxon>
        <taxon>Ostariophysi</taxon>
        <taxon>Cypriniformes</taxon>
        <taxon>Cyprinidae</taxon>
        <taxon>Labeoninae</taxon>
        <taxon>Labeonini</taxon>
        <taxon>Cirrhinus</taxon>
    </lineage>
</organism>
<protein>
    <recommendedName>
        <fullName evidence="4">Deoxynucleoside triphosphate triphosphohydrolase SAMHD1</fullName>
    </recommendedName>
</protein>
<dbReference type="EMBL" id="JAMKFB020000221">
    <property type="protein sequence ID" value="KAL0151830.1"/>
    <property type="molecule type" value="Genomic_DNA"/>
</dbReference>
<dbReference type="AlphaFoldDB" id="A0ABD0MS51"/>
<feature type="compositionally biased region" description="Polar residues" evidence="1">
    <location>
        <begin position="382"/>
        <end position="392"/>
    </location>
</feature>
<gene>
    <name evidence="2" type="ORF">M9458_052831</name>
</gene>